<keyword evidence="1" id="KW-0472">Membrane</keyword>
<feature type="transmembrane region" description="Helical" evidence="1">
    <location>
        <begin position="66"/>
        <end position="83"/>
    </location>
</feature>
<reference evidence="2 3" key="1">
    <citation type="submission" date="2017-09" db="EMBL/GenBank/DDBJ databases">
        <title>Reassesment of A. cryaerophilus.</title>
        <authorList>
            <person name="Perez-Cataluna A."/>
            <person name="Collado L."/>
            <person name="Salgado O."/>
            <person name="Lefinanco V."/>
            <person name="Figueras M.J."/>
        </authorList>
    </citation>
    <scope>NUCLEOTIDE SEQUENCE [LARGE SCALE GENOMIC DNA]</scope>
    <source>
        <strain evidence="2 3">LMG 9065</strain>
    </source>
</reference>
<dbReference type="Proteomes" id="UP000239151">
    <property type="component" value="Unassembled WGS sequence"/>
</dbReference>
<accession>A0A2S9TBF0</accession>
<name>A0A2S9TBF0_9BACT</name>
<feature type="transmembrane region" description="Helical" evidence="1">
    <location>
        <begin position="89"/>
        <end position="107"/>
    </location>
</feature>
<feature type="transmembrane region" description="Helical" evidence="1">
    <location>
        <begin position="261"/>
        <end position="283"/>
    </location>
</feature>
<protein>
    <submittedName>
        <fullName evidence="2">Uncharacterized protein</fullName>
    </submittedName>
</protein>
<sequence>MNNKIFNLYNMNVIYMVFSILIVLSLYTLGNFGFFNIFNIKYEITILLVISLFITSFLILIIDRKVHVVSLFLFYLFLSSLFLDQFNVSYTIKLLLACFVINSLFFVKMKYIDNIIKSTIVISGVFSLVGIGLFIFYFFNEELSIGLERVFRSYDKFLDLSNIPFHQKFGFVIEKAETNFLGLEYIRSRSYSSEPSATLPLFFMVGILALFYNGFIKYLGVIILFFSIILIYSGSSILSIIISILFILGSYFIRSSVQTKSILILFSILSTLLLLAFIDISLFQNITPASKITSFPSRLLPVQEAISSLILNPFWNTENFDNSFISLFIVFSGVVPLIGIFFMSYFFYKFFIVAIELYENNKIFIALLCGLLIQILLFSSGGWTTLPGIVILALTYRLLENKVINNKG</sequence>
<evidence type="ECO:0000256" key="1">
    <source>
        <dbReference type="SAM" id="Phobius"/>
    </source>
</evidence>
<feature type="transmembrane region" description="Helical" evidence="1">
    <location>
        <begin position="12"/>
        <end position="38"/>
    </location>
</feature>
<organism evidence="2 3">
    <name type="scientific">Aliarcobacter cryaerophilus</name>
    <dbReference type="NCBI Taxonomy" id="28198"/>
    <lineage>
        <taxon>Bacteria</taxon>
        <taxon>Pseudomonadati</taxon>
        <taxon>Campylobacterota</taxon>
        <taxon>Epsilonproteobacteria</taxon>
        <taxon>Campylobacterales</taxon>
        <taxon>Arcobacteraceae</taxon>
        <taxon>Aliarcobacter</taxon>
    </lineage>
</organism>
<feature type="transmembrane region" description="Helical" evidence="1">
    <location>
        <begin position="197"/>
        <end position="215"/>
    </location>
</feature>
<dbReference type="EMBL" id="NXGI01000030">
    <property type="protein sequence ID" value="PRM96160.1"/>
    <property type="molecule type" value="Genomic_DNA"/>
</dbReference>
<gene>
    <name evidence="2" type="ORF">CJ670_09300</name>
</gene>
<keyword evidence="1" id="KW-0812">Transmembrane</keyword>
<feature type="transmembrane region" description="Helical" evidence="1">
    <location>
        <begin position="119"/>
        <end position="139"/>
    </location>
</feature>
<feature type="transmembrane region" description="Helical" evidence="1">
    <location>
        <begin position="360"/>
        <end position="377"/>
    </location>
</feature>
<comment type="caution">
    <text evidence="2">The sequence shown here is derived from an EMBL/GenBank/DDBJ whole genome shotgun (WGS) entry which is preliminary data.</text>
</comment>
<evidence type="ECO:0000313" key="2">
    <source>
        <dbReference type="EMBL" id="PRM96160.1"/>
    </source>
</evidence>
<evidence type="ECO:0000313" key="3">
    <source>
        <dbReference type="Proteomes" id="UP000239151"/>
    </source>
</evidence>
<feature type="transmembrane region" description="Helical" evidence="1">
    <location>
        <begin position="222"/>
        <end position="249"/>
    </location>
</feature>
<feature type="transmembrane region" description="Helical" evidence="1">
    <location>
        <begin position="44"/>
        <end position="61"/>
    </location>
</feature>
<feature type="transmembrane region" description="Helical" evidence="1">
    <location>
        <begin position="327"/>
        <end position="348"/>
    </location>
</feature>
<dbReference type="AlphaFoldDB" id="A0A2S9TBF0"/>
<proteinExistence type="predicted"/>
<keyword evidence="1" id="KW-1133">Transmembrane helix</keyword>